<dbReference type="Pfam" id="PF00081">
    <property type="entry name" value="Sod_Fe_N"/>
    <property type="match status" value="1"/>
</dbReference>
<keyword evidence="4 6" id="KW-0560">Oxidoreductase</keyword>
<dbReference type="EMBL" id="ADZX01000705">
    <property type="protein sequence ID" value="EFK95666.1"/>
    <property type="molecule type" value="Genomic_DNA"/>
</dbReference>
<evidence type="ECO:0000256" key="3">
    <source>
        <dbReference type="ARBA" id="ARBA00022723"/>
    </source>
</evidence>
<reference evidence="6" key="1">
    <citation type="submission" date="2010-07" db="EMBL/GenBank/DDBJ databases">
        <authorList>
            <consortium name="CONSOLIDER consortium CSD2007-00005"/>
            <person name="Guazzaroni M.-E."/>
            <person name="Richter M."/>
            <person name="Garcia-Salamanca A."/>
            <person name="Yarza P."/>
            <person name="Ferrer M."/>
        </authorList>
    </citation>
    <scope>NUCLEOTIDE SEQUENCE</scope>
</reference>
<keyword evidence="3" id="KW-0479">Metal-binding</keyword>
<evidence type="ECO:0000256" key="2">
    <source>
        <dbReference type="ARBA" id="ARBA00012682"/>
    </source>
</evidence>
<sequence length="73" mass="8623">MFILKKLPYEYRDLIPLFSEKQLETHYLKHHKTYCDNFNKSILDFDVEGKSVLEIINDASKYNQTLINHGGGF</sequence>
<evidence type="ECO:0000313" key="6">
    <source>
        <dbReference type="EMBL" id="EFK95666.1"/>
    </source>
</evidence>
<protein>
    <recommendedName>
        <fullName evidence="2">superoxide dismutase</fullName>
        <ecNumber evidence="2">1.15.1.1</ecNumber>
    </recommendedName>
</protein>
<dbReference type="SUPFAM" id="SSF46609">
    <property type="entry name" value="Fe,Mn superoxide dismutase (SOD), N-terminal domain"/>
    <property type="match status" value="1"/>
</dbReference>
<name>D9PLA0_9ZZZZ</name>
<accession>D9PLA0</accession>
<reference evidence="6" key="2">
    <citation type="journal article" date="2011" name="Microb. Ecol.">
        <title>Taxonomic and Functional Metagenomic Profiling of the Microbial Community in the Anoxic Sediment of a Sub-saline Shallow Lake (Laguna de Carrizo, Central Spain).</title>
        <authorList>
            <person name="Ferrer M."/>
            <person name="Guazzaroni M.E."/>
            <person name="Richter M."/>
            <person name="Garcia-Salamanca A."/>
            <person name="Yarza P."/>
            <person name="Suarez-Suarez A."/>
            <person name="Solano J."/>
            <person name="Alcaide M."/>
            <person name="van Dillewijn P."/>
            <person name="Molina-Henares M.A."/>
            <person name="Lopez-Cortes N."/>
            <person name="Al-Ramahi Y."/>
            <person name="Guerrero C."/>
            <person name="Acosta A."/>
            <person name="de Eugenio L.I."/>
            <person name="Martinez V."/>
            <person name="Marques S."/>
            <person name="Rojo F."/>
            <person name="Santero E."/>
            <person name="Genilloud O."/>
            <person name="Perez-Perez J."/>
            <person name="Rossello-Mora R."/>
            <person name="Ramos J.L."/>
        </authorList>
    </citation>
    <scope>NUCLEOTIDE SEQUENCE</scope>
</reference>
<dbReference type="GO" id="GO:0004784">
    <property type="term" value="F:superoxide dismutase activity"/>
    <property type="evidence" value="ECO:0007669"/>
    <property type="project" value="UniProtKB-EC"/>
</dbReference>
<dbReference type="Gene3D" id="1.10.287.990">
    <property type="entry name" value="Fe,Mn superoxide dismutase (SOD) domain"/>
    <property type="match status" value="1"/>
</dbReference>
<evidence type="ECO:0000259" key="5">
    <source>
        <dbReference type="Pfam" id="PF00081"/>
    </source>
</evidence>
<dbReference type="InterPro" id="IPR036324">
    <property type="entry name" value="Mn/Fe_SOD_N_sf"/>
</dbReference>
<dbReference type="AlphaFoldDB" id="D9PLA0"/>
<gene>
    <name evidence="6" type="ORF">LDC_2323</name>
</gene>
<dbReference type="InterPro" id="IPR019831">
    <property type="entry name" value="Mn/Fe_SOD_N"/>
</dbReference>
<feature type="domain" description="Manganese/iron superoxide dismutase N-terminal" evidence="5">
    <location>
        <begin position="2"/>
        <end position="72"/>
    </location>
</feature>
<evidence type="ECO:0000256" key="1">
    <source>
        <dbReference type="ARBA" id="ARBA00008714"/>
    </source>
</evidence>
<evidence type="ECO:0000256" key="4">
    <source>
        <dbReference type="ARBA" id="ARBA00023002"/>
    </source>
</evidence>
<dbReference type="EC" id="1.15.1.1" evidence="2"/>
<comment type="similarity">
    <text evidence="1">Belongs to the iron/manganese superoxide dismutase family.</text>
</comment>
<dbReference type="GO" id="GO:0046872">
    <property type="term" value="F:metal ion binding"/>
    <property type="evidence" value="ECO:0007669"/>
    <property type="project" value="UniProtKB-KW"/>
</dbReference>
<comment type="caution">
    <text evidence="6">The sequence shown here is derived from an EMBL/GenBank/DDBJ whole genome shotgun (WGS) entry which is preliminary data.</text>
</comment>
<organism evidence="6">
    <name type="scientific">sediment metagenome</name>
    <dbReference type="NCBI Taxonomy" id="749907"/>
    <lineage>
        <taxon>unclassified sequences</taxon>
        <taxon>metagenomes</taxon>
        <taxon>ecological metagenomes</taxon>
    </lineage>
</organism>
<proteinExistence type="inferred from homology"/>